<dbReference type="Proteomes" id="UP000241964">
    <property type="component" value="Unassembled WGS sequence"/>
</dbReference>
<feature type="domain" description="PIN" evidence="1">
    <location>
        <begin position="3"/>
        <end position="122"/>
    </location>
</feature>
<accession>A0A2P8FLS2</accession>
<name>A0A2P8FLS2_9BACT</name>
<reference evidence="2 3" key="1">
    <citation type="submission" date="2018-03" db="EMBL/GenBank/DDBJ databases">
        <title>Genomic Encyclopedia of Archaeal and Bacterial Type Strains, Phase II (KMG-II): from individual species to whole genera.</title>
        <authorList>
            <person name="Goeker M."/>
        </authorList>
    </citation>
    <scope>NUCLEOTIDE SEQUENCE [LARGE SCALE GENOMIC DNA]</scope>
    <source>
        <strain evidence="2 3">DSM 29057</strain>
    </source>
</reference>
<dbReference type="AlphaFoldDB" id="A0A2P8FLS2"/>
<dbReference type="PANTHER" id="PTHR36173:SF2">
    <property type="entry name" value="RIBONUCLEASE VAPC16"/>
    <property type="match status" value="1"/>
</dbReference>
<protein>
    <submittedName>
        <fullName evidence="2">PIN domain nuclease of toxin-antitoxin system</fullName>
    </submittedName>
</protein>
<keyword evidence="3" id="KW-1185">Reference proteome</keyword>
<evidence type="ECO:0000313" key="2">
    <source>
        <dbReference type="EMBL" id="PSL22663.1"/>
    </source>
</evidence>
<comment type="caution">
    <text evidence="2">The sequence shown here is derived from an EMBL/GenBank/DDBJ whole genome shotgun (WGS) entry which is preliminary data.</text>
</comment>
<dbReference type="Pfam" id="PF01850">
    <property type="entry name" value="PIN"/>
    <property type="match status" value="1"/>
</dbReference>
<dbReference type="PANTHER" id="PTHR36173">
    <property type="entry name" value="RIBONUCLEASE VAPC16-RELATED"/>
    <property type="match status" value="1"/>
</dbReference>
<organism evidence="2 3">
    <name type="scientific">Dyadobacter jiangsuensis</name>
    <dbReference type="NCBI Taxonomy" id="1591085"/>
    <lineage>
        <taxon>Bacteria</taxon>
        <taxon>Pseudomonadati</taxon>
        <taxon>Bacteroidota</taxon>
        <taxon>Cytophagia</taxon>
        <taxon>Cytophagales</taxon>
        <taxon>Spirosomataceae</taxon>
        <taxon>Dyadobacter</taxon>
    </lineage>
</organism>
<dbReference type="InterPro" id="IPR041705">
    <property type="entry name" value="PIN_Sll0205"/>
</dbReference>
<dbReference type="CDD" id="cd09872">
    <property type="entry name" value="PIN_Sll0205-like"/>
    <property type="match status" value="1"/>
</dbReference>
<dbReference type="InterPro" id="IPR002716">
    <property type="entry name" value="PIN_dom"/>
</dbReference>
<evidence type="ECO:0000313" key="3">
    <source>
        <dbReference type="Proteomes" id="UP000241964"/>
    </source>
</evidence>
<gene>
    <name evidence="2" type="ORF">CLV60_11921</name>
</gene>
<dbReference type="EMBL" id="PYAS01000019">
    <property type="protein sequence ID" value="PSL22663.1"/>
    <property type="molecule type" value="Genomic_DNA"/>
</dbReference>
<dbReference type="Gene3D" id="3.40.50.1010">
    <property type="entry name" value="5'-nuclease"/>
    <property type="match status" value="1"/>
</dbReference>
<dbReference type="InterPro" id="IPR029060">
    <property type="entry name" value="PIN-like_dom_sf"/>
</dbReference>
<dbReference type="RefSeq" id="WP_106599050.1">
    <property type="nucleotide sequence ID" value="NZ_PYAS01000019.1"/>
</dbReference>
<evidence type="ECO:0000259" key="1">
    <source>
        <dbReference type="Pfam" id="PF01850"/>
    </source>
</evidence>
<dbReference type="OrthoDB" id="9798990at2"/>
<dbReference type="InterPro" id="IPR052919">
    <property type="entry name" value="TA_system_RNase"/>
</dbReference>
<sequence length="130" mass="15084">MAYLLDTHTILWCLGQKHKLSEKARVIIEDIHSVCYASSVSFFEMAIKKKTGKLELLHPISRYHEEAQKIGIQPLAIKPEYLDLYDELPLWDNHRDPFDRLLIATAVVENLTIVSIDGKFTLYDNVETLW</sequence>
<dbReference type="SUPFAM" id="SSF88723">
    <property type="entry name" value="PIN domain-like"/>
    <property type="match status" value="1"/>
</dbReference>
<proteinExistence type="predicted"/>